<comment type="caution">
    <text evidence="8">The sequence shown here is derived from an EMBL/GenBank/DDBJ whole genome shotgun (WGS) entry which is preliminary data.</text>
</comment>
<dbReference type="InterPro" id="IPR050951">
    <property type="entry name" value="Retrovirus_Pol_polyprotein"/>
</dbReference>
<dbReference type="GO" id="GO:0004519">
    <property type="term" value="F:endonuclease activity"/>
    <property type="evidence" value="ECO:0007669"/>
    <property type="project" value="UniProtKB-KW"/>
</dbReference>
<evidence type="ECO:0000313" key="8">
    <source>
        <dbReference type="EMBL" id="RVW23130.1"/>
    </source>
</evidence>
<dbReference type="SUPFAM" id="SSF56672">
    <property type="entry name" value="DNA/RNA polymerases"/>
    <property type="match status" value="1"/>
</dbReference>
<dbReference type="CDD" id="cd01647">
    <property type="entry name" value="RT_LTR"/>
    <property type="match status" value="1"/>
</dbReference>
<proteinExistence type="predicted"/>
<evidence type="ECO:0000313" key="9">
    <source>
        <dbReference type="Proteomes" id="UP000288805"/>
    </source>
</evidence>
<dbReference type="Gene3D" id="3.10.10.10">
    <property type="entry name" value="HIV Type 1 Reverse Transcriptase, subunit A, domain 1"/>
    <property type="match status" value="1"/>
</dbReference>
<dbReference type="GO" id="GO:0003964">
    <property type="term" value="F:RNA-directed DNA polymerase activity"/>
    <property type="evidence" value="ECO:0007669"/>
    <property type="project" value="UniProtKB-KW"/>
</dbReference>
<evidence type="ECO:0000256" key="3">
    <source>
        <dbReference type="ARBA" id="ARBA00022722"/>
    </source>
</evidence>
<dbReference type="InterPro" id="IPR043502">
    <property type="entry name" value="DNA/RNA_pol_sf"/>
</dbReference>
<dbReference type="Pfam" id="PF17917">
    <property type="entry name" value="RT_RNaseH"/>
    <property type="match status" value="1"/>
</dbReference>
<gene>
    <name evidence="8" type="primary">AtMg00750_37</name>
    <name evidence="8" type="ORF">CK203_090228</name>
</gene>
<evidence type="ECO:0000256" key="1">
    <source>
        <dbReference type="ARBA" id="ARBA00022679"/>
    </source>
</evidence>
<organism evidence="8 9">
    <name type="scientific">Vitis vinifera</name>
    <name type="common">Grape</name>
    <dbReference type="NCBI Taxonomy" id="29760"/>
    <lineage>
        <taxon>Eukaryota</taxon>
        <taxon>Viridiplantae</taxon>
        <taxon>Streptophyta</taxon>
        <taxon>Embryophyta</taxon>
        <taxon>Tracheophyta</taxon>
        <taxon>Spermatophyta</taxon>
        <taxon>Magnoliopsida</taxon>
        <taxon>eudicotyledons</taxon>
        <taxon>Gunneridae</taxon>
        <taxon>Pentapetalae</taxon>
        <taxon>rosids</taxon>
        <taxon>Vitales</taxon>
        <taxon>Vitaceae</taxon>
        <taxon>Viteae</taxon>
        <taxon>Vitis</taxon>
    </lineage>
</organism>
<evidence type="ECO:0000256" key="6">
    <source>
        <dbReference type="ARBA" id="ARBA00022918"/>
    </source>
</evidence>
<sequence>MPPPFLQALHVKKGTNNASKNFEVLRQVKVNIPLLDMIKQVSTYAKFLKDLCTVKKGLNMNKKAFLTKQVSVMIQCKSPVKYKDLGCPTISVSIGGTCVEKAFVGLGSKYRSMKIPRGMIEDVLVQVDKFYYPLDFVVLNTDPVVKGTNYSSTSSICARSISIRKKKKVQRKCAMIDTLVEEHCDQRIAAKEEPPKLILKPLPTELKYAYLEEDKKCPVVISSALTIHQEDCLLEVLRRSSSSTSEKVEPSHARGGAAEVLKLLQAGIIYPISDSPWVSPTQVVPKKSGSRWCKMIREKSLYTPHYRLEGVYRLQENAVTRKDHFPLPFIDQVLERVSGHPFYCFLDGYSGRMSFGLCNAPATFQRCMLSIFSDMVERIMECLTGEVPFHGTPRDCPWHIISKQGIEVDKAKVELIVKLPSPTNVKGDAKFIWDDRCQRSFEELKLFLTTTNTVLGQREDGKPYVIYYASKTLNEAQRNYTTTEKELLAVVFALDKFRAYLMDSLASRVQSPYQRQEMSGECGTDHLSRLAIAHNSHGLPINDDFPEGVSHVGGSCSLVCSHCELPSHMRSSNHEVLQSGFCWPSLFKDTHTMCKSCDRCQRLGKLTNKNMMPLNPILIVDLFYVWGIDFMGPFPMSFGYSYILVGVDYVLSKLKSRWIDPFTIYQVYSNGVVELFNSNSTGSFKMNDHYLKPFVEPFSRDKEEFILLDPHQA</sequence>
<evidence type="ECO:0000256" key="4">
    <source>
        <dbReference type="ARBA" id="ARBA00022759"/>
    </source>
</evidence>
<keyword evidence="2" id="KW-0548">Nucleotidyltransferase</keyword>
<dbReference type="InterPro" id="IPR041373">
    <property type="entry name" value="RT_RNaseH"/>
</dbReference>
<keyword evidence="5" id="KW-0378">Hydrolase</keyword>
<name>A0A438CIT6_VITVI</name>
<dbReference type="PANTHER" id="PTHR37984:SF5">
    <property type="entry name" value="PROTEIN NYNRIN-LIKE"/>
    <property type="match status" value="1"/>
</dbReference>
<dbReference type="PANTHER" id="PTHR37984">
    <property type="entry name" value="PROTEIN CBG26694"/>
    <property type="match status" value="1"/>
</dbReference>
<dbReference type="GO" id="GO:0016787">
    <property type="term" value="F:hydrolase activity"/>
    <property type="evidence" value="ECO:0007669"/>
    <property type="project" value="UniProtKB-KW"/>
</dbReference>
<keyword evidence="6" id="KW-0695">RNA-directed DNA polymerase</keyword>
<accession>A0A438CIT6</accession>
<keyword evidence="1" id="KW-0808">Transferase</keyword>
<dbReference type="InterPro" id="IPR043128">
    <property type="entry name" value="Rev_trsase/Diguanyl_cyclase"/>
</dbReference>
<evidence type="ECO:0000256" key="5">
    <source>
        <dbReference type="ARBA" id="ARBA00022801"/>
    </source>
</evidence>
<evidence type="ECO:0000256" key="2">
    <source>
        <dbReference type="ARBA" id="ARBA00022695"/>
    </source>
</evidence>
<protein>
    <submittedName>
        <fullName evidence="8">Putative mitochondrial protein</fullName>
    </submittedName>
</protein>
<feature type="domain" description="Reverse transcriptase RNase H-like" evidence="7">
    <location>
        <begin position="452"/>
        <end position="503"/>
    </location>
</feature>
<dbReference type="Proteomes" id="UP000288805">
    <property type="component" value="Unassembled WGS sequence"/>
</dbReference>
<keyword evidence="3" id="KW-0540">Nuclease</keyword>
<dbReference type="EMBL" id="QGNW01002205">
    <property type="protein sequence ID" value="RVW23130.1"/>
    <property type="molecule type" value="Genomic_DNA"/>
</dbReference>
<keyword evidence="4" id="KW-0255">Endonuclease</keyword>
<reference evidence="8 9" key="1">
    <citation type="journal article" date="2018" name="PLoS Genet.">
        <title>Population sequencing reveals clonal diversity and ancestral inbreeding in the grapevine cultivar Chardonnay.</title>
        <authorList>
            <person name="Roach M.J."/>
            <person name="Johnson D.L."/>
            <person name="Bohlmann J."/>
            <person name="van Vuuren H.J."/>
            <person name="Jones S.J."/>
            <person name="Pretorius I.S."/>
            <person name="Schmidt S.A."/>
            <person name="Borneman A.R."/>
        </authorList>
    </citation>
    <scope>NUCLEOTIDE SEQUENCE [LARGE SCALE GENOMIC DNA]</scope>
    <source>
        <strain evidence="9">cv. Chardonnay</strain>
        <tissue evidence="8">Leaf</tissue>
    </source>
</reference>
<evidence type="ECO:0000259" key="7">
    <source>
        <dbReference type="Pfam" id="PF17917"/>
    </source>
</evidence>
<dbReference type="Gene3D" id="3.30.70.270">
    <property type="match status" value="1"/>
</dbReference>
<dbReference type="AlphaFoldDB" id="A0A438CIT6"/>